<keyword evidence="2" id="KW-0813">Transport</keyword>
<dbReference type="Proteomes" id="UP000480246">
    <property type="component" value="Unassembled WGS sequence"/>
</dbReference>
<dbReference type="SMART" id="SM00382">
    <property type="entry name" value="AAA"/>
    <property type="match status" value="1"/>
</dbReference>
<dbReference type="PANTHER" id="PTHR24221:SF430">
    <property type="entry name" value="MULTIDRUG RESISTANCE ABC TRANSPORTER ATP-BINDING_PERMEASE PROTEIN YHEH-RELATED"/>
    <property type="match status" value="1"/>
</dbReference>
<feature type="transmembrane region" description="Helical" evidence="8">
    <location>
        <begin position="21"/>
        <end position="42"/>
    </location>
</feature>
<dbReference type="GO" id="GO:0140359">
    <property type="term" value="F:ABC-type transporter activity"/>
    <property type="evidence" value="ECO:0007669"/>
    <property type="project" value="InterPro"/>
</dbReference>
<dbReference type="OrthoDB" id="9770415at2"/>
<evidence type="ECO:0000313" key="11">
    <source>
        <dbReference type="EMBL" id="KAB8137701.1"/>
    </source>
</evidence>
<evidence type="ECO:0000256" key="7">
    <source>
        <dbReference type="ARBA" id="ARBA00023136"/>
    </source>
</evidence>
<keyword evidence="12" id="KW-1185">Reference proteome</keyword>
<dbReference type="PANTHER" id="PTHR24221">
    <property type="entry name" value="ATP-BINDING CASSETTE SUB-FAMILY B"/>
    <property type="match status" value="1"/>
</dbReference>
<evidence type="ECO:0000313" key="12">
    <source>
        <dbReference type="Proteomes" id="UP000480246"/>
    </source>
</evidence>
<dbReference type="GO" id="GO:0034040">
    <property type="term" value="F:ATPase-coupled lipid transmembrane transporter activity"/>
    <property type="evidence" value="ECO:0007669"/>
    <property type="project" value="TreeGrafter"/>
</dbReference>
<dbReference type="AlphaFoldDB" id="A0A7C8KZY0"/>
<dbReference type="Pfam" id="PF00664">
    <property type="entry name" value="ABC_membrane"/>
    <property type="match status" value="1"/>
</dbReference>
<dbReference type="SUPFAM" id="SSF90123">
    <property type="entry name" value="ABC transporter transmembrane region"/>
    <property type="match status" value="1"/>
</dbReference>
<accession>A0A7C8KZY0</accession>
<feature type="domain" description="ABC transporter" evidence="9">
    <location>
        <begin position="429"/>
        <end position="663"/>
    </location>
</feature>
<keyword evidence="4" id="KW-0547">Nucleotide-binding</keyword>
<evidence type="ECO:0000259" key="9">
    <source>
        <dbReference type="PROSITE" id="PS50893"/>
    </source>
</evidence>
<keyword evidence="6 8" id="KW-1133">Transmembrane helix</keyword>
<evidence type="ECO:0000259" key="10">
    <source>
        <dbReference type="PROSITE" id="PS50929"/>
    </source>
</evidence>
<feature type="transmembrane region" description="Helical" evidence="8">
    <location>
        <begin position="253"/>
        <end position="270"/>
    </location>
</feature>
<organism evidence="11 12">
    <name type="scientific">Gracilibacillus oryzae</name>
    <dbReference type="NCBI Taxonomy" id="1672701"/>
    <lineage>
        <taxon>Bacteria</taxon>
        <taxon>Bacillati</taxon>
        <taxon>Bacillota</taxon>
        <taxon>Bacilli</taxon>
        <taxon>Bacillales</taxon>
        <taxon>Bacillaceae</taxon>
        <taxon>Gracilibacillus</taxon>
    </lineage>
</organism>
<dbReference type="GO" id="GO:0005524">
    <property type="term" value="F:ATP binding"/>
    <property type="evidence" value="ECO:0007669"/>
    <property type="project" value="UniProtKB-KW"/>
</dbReference>
<dbReference type="PROSITE" id="PS50893">
    <property type="entry name" value="ABC_TRANSPORTER_2"/>
    <property type="match status" value="1"/>
</dbReference>
<dbReference type="CDD" id="cd03254">
    <property type="entry name" value="ABCC_Glucan_exporter_like"/>
    <property type="match status" value="1"/>
</dbReference>
<dbReference type="InterPro" id="IPR003593">
    <property type="entry name" value="AAA+_ATPase"/>
</dbReference>
<dbReference type="EMBL" id="WEID01000038">
    <property type="protein sequence ID" value="KAB8137701.1"/>
    <property type="molecule type" value="Genomic_DNA"/>
</dbReference>
<evidence type="ECO:0000256" key="8">
    <source>
        <dbReference type="SAM" id="Phobius"/>
    </source>
</evidence>
<feature type="transmembrane region" description="Helical" evidence="8">
    <location>
        <begin position="149"/>
        <end position="169"/>
    </location>
</feature>
<comment type="subcellular location">
    <subcellularLocation>
        <location evidence="1">Cell membrane</location>
        <topology evidence="1">Multi-pass membrane protein</topology>
    </subcellularLocation>
</comment>
<proteinExistence type="predicted"/>
<dbReference type="InterPro" id="IPR011527">
    <property type="entry name" value="ABC1_TM_dom"/>
</dbReference>
<dbReference type="InterPro" id="IPR039421">
    <property type="entry name" value="Type_1_exporter"/>
</dbReference>
<sequence>MKKVSTEKRLFQYALNYRKTIIIGLVCLMFAVALELSGPFIAKRLIDQHIVGVANHYVVTDNGSGIAFEGENYVRVDRADEAEGQVVTLFQDGLDFYLLRDEVSLQATFTEYSNGEVMLENDGSPIAVEGEKLSTSEVFTFFQQEVKSIIWLLVLYISLILISSVFVYYKTYLLQYASNRIIQKMRHDVFHHIQRIPIKYFVDQPAGKILARVTNDTEAIRELYVKVLEVFASGIIYMFGIFIALFILDVKLALISLLLVPILFIWMNVYKKIGGRYNRIIRETNSNINANINESIQGMTVIQAYNQTERMAGEFEVLNEKQRHFQTKMNTFNAFSSFNLVDLLRNVAFVVVILYFGGGALDGTTLASAGLLYALVDLLTRLFEPVNQIVSQLEQLELARASGQRVFHLLDEKAEDMSDTPINRYKGNVSFDHVSFAYNKEDYVLKDLSFEIKAGQTAAFVGHTGSGKSTIMNLLFRFYDPTKGKILIDGIDTGDFAKQQIRQHIGIVLQDPFIFTGTILSNITMNDPSVSRETAIQALKAVGADRFIEKLPNQYDEPVKEKGNEFSTGQRQLLSFARALAFDPAILILDEATANIDTETEGMIQKALNVLKKGRTTLVIAHRLSTIQQADQIFVLSHGEIIEEGNHETLLADHGEYFKMYEMQLGKKGVQAS</sequence>
<dbReference type="InterPro" id="IPR003439">
    <property type="entry name" value="ABC_transporter-like_ATP-bd"/>
</dbReference>
<feature type="domain" description="ABC transmembrane type-1" evidence="10">
    <location>
        <begin position="22"/>
        <end position="398"/>
    </location>
</feature>
<gene>
    <name evidence="11" type="ORF">F9U64_08465</name>
</gene>
<protein>
    <submittedName>
        <fullName evidence="11">ABC transporter ATP-binding protein</fullName>
    </submittedName>
</protein>
<evidence type="ECO:0000256" key="1">
    <source>
        <dbReference type="ARBA" id="ARBA00004651"/>
    </source>
</evidence>
<comment type="caution">
    <text evidence="11">The sequence shown here is derived from an EMBL/GenBank/DDBJ whole genome shotgun (WGS) entry which is preliminary data.</text>
</comment>
<dbReference type="Gene3D" id="3.40.50.300">
    <property type="entry name" value="P-loop containing nucleotide triphosphate hydrolases"/>
    <property type="match status" value="1"/>
</dbReference>
<dbReference type="GO" id="GO:0016887">
    <property type="term" value="F:ATP hydrolysis activity"/>
    <property type="evidence" value="ECO:0007669"/>
    <property type="project" value="InterPro"/>
</dbReference>
<dbReference type="FunFam" id="3.40.50.300:FF:000287">
    <property type="entry name" value="Multidrug ABC transporter ATP-binding protein"/>
    <property type="match status" value="1"/>
</dbReference>
<dbReference type="InterPro" id="IPR027417">
    <property type="entry name" value="P-loop_NTPase"/>
</dbReference>
<feature type="transmembrane region" description="Helical" evidence="8">
    <location>
        <begin position="347"/>
        <end position="376"/>
    </location>
</feature>
<evidence type="ECO:0000256" key="3">
    <source>
        <dbReference type="ARBA" id="ARBA00022692"/>
    </source>
</evidence>
<dbReference type="CDD" id="cd18544">
    <property type="entry name" value="ABC_6TM_TmrA_like"/>
    <property type="match status" value="1"/>
</dbReference>
<evidence type="ECO:0000256" key="6">
    <source>
        <dbReference type="ARBA" id="ARBA00022989"/>
    </source>
</evidence>
<dbReference type="RefSeq" id="WP_153402571.1">
    <property type="nucleotide sequence ID" value="NZ_ML762428.1"/>
</dbReference>
<evidence type="ECO:0000256" key="4">
    <source>
        <dbReference type="ARBA" id="ARBA00022741"/>
    </source>
</evidence>
<dbReference type="SUPFAM" id="SSF52540">
    <property type="entry name" value="P-loop containing nucleoside triphosphate hydrolases"/>
    <property type="match status" value="1"/>
</dbReference>
<dbReference type="Pfam" id="PF00005">
    <property type="entry name" value="ABC_tran"/>
    <property type="match status" value="1"/>
</dbReference>
<reference evidence="11 12" key="1">
    <citation type="submission" date="2019-10" db="EMBL/GenBank/DDBJ databases">
        <title>Gracilibacillus sp. nov. isolated from rice seeds.</title>
        <authorList>
            <person name="He S."/>
        </authorList>
    </citation>
    <scope>NUCLEOTIDE SEQUENCE [LARGE SCALE GENOMIC DNA]</scope>
    <source>
        <strain evidence="11 12">TD8</strain>
    </source>
</reference>
<dbReference type="InterPro" id="IPR036640">
    <property type="entry name" value="ABC1_TM_sf"/>
</dbReference>
<dbReference type="Gene3D" id="1.20.1560.10">
    <property type="entry name" value="ABC transporter type 1, transmembrane domain"/>
    <property type="match status" value="1"/>
</dbReference>
<feature type="transmembrane region" description="Helical" evidence="8">
    <location>
        <begin position="227"/>
        <end position="247"/>
    </location>
</feature>
<evidence type="ECO:0000256" key="5">
    <source>
        <dbReference type="ARBA" id="ARBA00022840"/>
    </source>
</evidence>
<name>A0A7C8KZY0_9BACI</name>
<keyword evidence="3 8" id="KW-0812">Transmembrane</keyword>
<dbReference type="GO" id="GO:0005886">
    <property type="term" value="C:plasma membrane"/>
    <property type="evidence" value="ECO:0007669"/>
    <property type="project" value="UniProtKB-SubCell"/>
</dbReference>
<evidence type="ECO:0000256" key="2">
    <source>
        <dbReference type="ARBA" id="ARBA00022448"/>
    </source>
</evidence>
<keyword evidence="7 8" id="KW-0472">Membrane</keyword>
<dbReference type="PROSITE" id="PS50929">
    <property type="entry name" value="ABC_TM1F"/>
    <property type="match status" value="1"/>
</dbReference>
<keyword evidence="5 11" id="KW-0067">ATP-binding</keyword>